<proteinExistence type="predicted"/>
<sequence>MKALALPLLLTACVSTGAPPVAQGPVVPIRFDSGGIEAVGTGQRIDFGRDRAGVIETMTRLQGRTPTELPCDAAANSAYRWQDGPLLVFRNGAFAGWSTPDPAQSANGDTRFGQTCVPLG</sequence>
<protein>
    <recommendedName>
        <fullName evidence="5">Beta/gamma crystallin</fullName>
    </recommendedName>
</protein>
<evidence type="ECO:0000256" key="1">
    <source>
        <dbReference type="SAM" id="SignalP"/>
    </source>
</evidence>
<evidence type="ECO:0008006" key="5">
    <source>
        <dbReference type="Google" id="ProtNLM"/>
    </source>
</evidence>
<accession>A0A975TTV1</accession>
<dbReference type="Proteomes" id="UP000693972">
    <property type="component" value="Unassembled WGS sequence"/>
</dbReference>
<dbReference type="EMBL" id="JAIMBW010000001">
    <property type="protein sequence ID" value="MBY4893986.1"/>
    <property type="molecule type" value="Genomic_DNA"/>
</dbReference>
<dbReference type="AlphaFoldDB" id="A0A975TTV1"/>
<dbReference type="EMBL" id="CP078073">
    <property type="protein sequence ID" value="QXL86674.1"/>
    <property type="molecule type" value="Genomic_DNA"/>
</dbReference>
<feature type="signal peptide" evidence="1">
    <location>
        <begin position="1"/>
        <end position="17"/>
    </location>
</feature>
<name>A0A975TTV1_9RHOB</name>
<keyword evidence="1" id="KW-0732">Signal</keyword>
<keyword evidence="4" id="KW-1185">Reference proteome</keyword>
<evidence type="ECO:0000313" key="4">
    <source>
        <dbReference type="Proteomes" id="UP000693972"/>
    </source>
</evidence>
<feature type="chain" id="PRO_5037077368" description="Beta/gamma crystallin" evidence="1">
    <location>
        <begin position="18"/>
        <end position="120"/>
    </location>
</feature>
<evidence type="ECO:0000313" key="2">
    <source>
        <dbReference type="EMBL" id="MBY4893986.1"/>
    </source>
</evidence>
<reference evidence="3 4" key="1">
    <citation type="submission" date="2021-07" db="EMBL/GenBank/DDBJ databases">
        <title>Karlodiniumbacter phycospheric gen. nov., sp. nov., a phycosphere bacterium isolated from karlodinium veneficum.</title>
        <authorList>
            <person name="Peng Y."/>
            <person name="Jiang L."/>
            <person name="Lee J."/>
        </authorList>
    </citation>
    <scope>NUCLEOTIDE SEQUENCE</scope>
    <source>
        <strain evidence="3 4">N5</strain>
    </source>
</reference>
<evidence type="ECO:0000313" key="3">
    <source>
        <dbReference type="EMBL" id="QXL86674.1"/>
    </source>
</evidence>
<gene>
    <name evidence="2" type="ORF">KUL25_14600</name>
    <name evidence="3" type="ORF">KUL25_14605</name>
</gene>
<dbReference type="RefSeq" id="WP_257893613.1">
    <property type="nucleotide sequence ID" value="NZ_JAIMBW010000001.1"/>
</dbReference>
<organism evidence="3">
    <name type="scientific">Gymnodinialimonas phycosphaerae</name>
    <dbReference type="NCBI Taxonomy" id="2841589"/>
    <lineage>
        <taxon>Bacteria</taxon>
        <taxon>Pseudomonadati</taxon>
        <taxon>Pseudomonadota</taxon>
        <taxon>Alphaproteobacteria</taxon>
        <taxon>Rhodobacterales</taxon>
        <taxon>Paracoccaceae</taxon>
        <taxon>Gymnodinialimonas</taxon>
    </lineage>
</organism>